<gene>
    <name evidence="2" type="ORF">FYJ58_05810</name>
</gene>
<protein>
    <submittedName>
        <fullName evidence="2">Amidohydrolase</fullName>
    </submittedName>
</protein>
<accession>A0A6L5XXB8</accession>
<reference evidence="2 3" key="1">
    <citation type="submission" date="2019-08" db="EMBL/GenBank/DDBJ databases">
        <title>In-depth cultivation of the pig gut microbiome towards novel bacterial diversity and tailored functional studies.</title>
        <authorList>
            <person name="Wylensek D."/>
            <person name="Hitch T.C.A."/>
            <person name="Clavel T."/>
        </authorList>
    </citation>
    <scope>NUCLEOTIDE SEQUENCE [LARGE SCALE GENOMIC DNA]</scope>
    <source>
        <strain evidence="2 3">WCA-693-APC-MOT-I</strain>
    </source>
</reference>
<dbReference type="Gene3D" id="3.40.630.10">
    <property type="entry name" value="Zn peptidases"/>
    <property type="match status" value="1"/>
</dbReference>
<dbReference type="Pfam" id="PF01546">
    <property type="entry name" value="Peptidase_M20"/>
    <property type="match status" value="1"/>
</dbReference>
<dbReference type="NCBIfam" id="TIGR01891">
    <property type="entry name" value="amidohydrolases"/>
    <property type="match status" value="1"/>
</dbReference>
<dbReference type="GO" id="GO:0016787">
    <property type="term" value="F:hydrolase activity"/>
    <property type="evidence" value="ECO:0007669"/>
    <property type="project" value="UniProtKB-KW"/>
</dbReference>
<dbReference type="SUPFAM" id="SSF53187">
    <property type="entry name" value="Zn-dependent exopeptidases"/>
    <property type="match status" value="1"/>
</dbReference>
<name>A0A6L5XXB8_9FIRM</name>
<dbReference type="InterPro" id="IPR011650">
    <property type="entry name" value="Peptidase_M20_dimer"/>
</dbReference>
<dbReference type="Proteomes" id="UP000482209">
    <property type="component" value="Unassembled WGS sequence"/>
</dbReference>
<proteinExistence type="predicted"/>
<dbReference type="AlphaFoldDB" id="A0A6L5XXB8"/>
<dbReference type="EMBL" id="VUMT01000006">
    <property type="protein sequence ID" value="MSS63392.1"/>
    <property type="molecule type" value="Genomic_DNA"/>
</dbReference>
<dbReference type="InterPro" id="IPR036264">
    <property type="entry name" value="Bact_exopeptidase_dim_dom"/>
</dbReference>
<feature type="domain" description="Peptidase M20 dimerisation" evidence="1">
    <location>
        <begin position="167"/>
        <end position="266"/>
    </location>
</feature>
<evidence type="ECO:0000313" key="2">
    <source>
        <dbReference type="EMBL" id="MSS63392.1"/>
    </source>
</evidence>
<dbReference type="SUPFAM" id="SSF55031">
    <property type="entry name" value="Bacterial exopeptidase dimerisation domain"/>
    <property type="match status" value="1"/>
</dbReference>
<dbReference type="PANTHER" id="PTHR11014:SF169">
    <property type="entry name" value="CLAN MH, FAMILY M20, PEPTIDASE T-LIKE METALLOPEPTIDASE"/>
    <property type="match status" value="1"/>
</dbReference>
<dbReference type="InterPro" id="IPR017439">
    <property type="entry name" value="Amidohydrolase"/>
</dbReference>
<dbReference type="RefSeq" id="WP_154518636.1">
    <property type="nucleotide sequence ID" value="NZ_VUMT01000006.1"/>
</dbReference>
<evidence type="ECO:0000313" key="3">
    <source>
        <dbReference type="Proteomes" id="UP000482209"/>
    </source>
</evidence>
<sequence length="364" mass="41125">MTQENLEKLYQLRKELHAHAEGAGKEVRTQEILKKFIRSNTSLKIVEEGKWFYCIYEGRKEAKEKTRIAFRADMDGVSSPDGSVAHRCGHDGHSTVLAGLALELEEKKPERDVILLFQHGEETGEGARECKKTLKDTNTDEIYGFHNIPGYPVGSVLIREETFACASKGMIIHLTGKPSHAAYPEAGINPAFVIGELITSLPDLLEQKHYKGMVLCTVIKILVGDEAFGVSASEGEILLTIRAHYEEDLEKLQDKMERFVKEHAQKSGLEYSFAYSEEFPETRNYSTCVETIKKVSDKLGLLSVYPEEPFRWSEDFGHYLKDTKGAFFGIGDGETYTQLHTETYEFPDEIIKTAVSMFYGIIEE</sequence>
<keyword evidence="3" id="KW-1185">Reference proteome</keyword>
<organism evidence="2 3">
    <name type="scientific">Velocimicrobium porci</name>
    <dbReference type="NCBI Taxonomy" id="2606634"/>
    <lineage>
        <taxon>Bacteria</taxon>
        <taxon>Bacillati</taxon>
        <taxon>Bacillota</taxon>
        <taxon>Clostridia</taxon>
        <taxon>Lachnospirales</taxon>
        <taxon>Lachnospiraceae</taxon>
        <taxon>Velocimicrobium</taxon>
    </lineage>
</organism>
<keyword evidence="2" id="KW-0378">Hydrolase</keyword>
<dbReference type="Gene3D" id="3.30.70.360">
    <property type="match status" value="1"/>
</dbReference>
<dbReference type="InterPro" id="IPR002933">
    <property type="entry name" value="Peptidase_M20"/>
</dbReference>
<dbReference type="Pfam" id="PF07687">
    <property type="entry name" value="M20_dimer"/>
    <property type="match status" value="1"/>
</dbReference>
<dbReference type="PANTHER" id="PTHR11014">
    <property type="entry name" value="PEPTIDASE M20 FAMILY MEMBER"/>
    <property type="match status" value="1"/>
</dbReference>
<evidence type="ECO:0000259" key="1">
    <source>
        <dbReference type="Pfam" id="PF07687"/>
    </source>
</evidence>
<comment type="caution">
    <text evidence="2">The sequence shown here is derived from an EMBL/GenBank/DDBJ whole genome shotgun (WGS) entry which is preliminary data.</text>
</comment>